<reference evidence="2" key="1">
    <citation type="submission" date="2017-08" db="EMBL/GenBank/DDBJ databases">
        <authorList>
            <person name="Cuomo C."/>
            <person name="Billmyre B."/>
            <person name="Heitman J."/>
        </authorList>
    </citation>
    <scope>NUCLEOTIDE SEQUENCE</scope>
    <source>
        <strain evidence="2">CBS 12478</strain>
    </source>
</reference>
<dbReference type="GeneID" id="43591480"/>
<protein>
    <recommendedName>
        <fullName evidence="4">Alpha-1,3-mannosyltransferase CMT1</fullName>
    </recommendedName>
</protein>
<feature type="transmembrane region" description="Helical" evidence="1">
    <location>
        <begin position="83"/>
        <end position="102"/>
    </location>
</feature>
<gene>
    <name evidence="2" type="ORF">CI109_104828</name>
</gene>
<accession>A0AAJ8MYT1</accession>
<organism evidence="2 3">
    <name type="scientific">Kwoniella shandongensis</name>
    <dbReference type="NCBI Taxonomy" id="1734106"/>
    <lineage>
        <taxon>Eukaryota</taxon>
        <taxon>Fungi</taxon>
        <taxon>Dikarya</taxon>
        <taxon>Basidiomycota</taxon>
        <taxon>Agaricomycotina</taxon>
        <taxon>Tremellomycetes</taxon>
        <taxon>Tremellales</taxon>
        <taxon>Cryptococcaceae</taxon>
        <taxon>Kwoniella</taxon>
    </lineage>
</organism>
<dbReference type="KEGG" id="ksn:43591480"/>
<keyword evidence="1" id="KW-0472">Membrane</keyword>
<dbReference type="AlphaFoldDB" id="A0AAJ8MYT1"/>
<keyword evidence="1" id="KW-1133">Transmembrane helix</keyword>
<reference evidence="2" key="2">
    <citation type="submission" date="2024-01" db="EMBL/GenBank/DDBJ databases">
        <title>Comparative genomics of Cryptococcus and Kwoniella reveals pathogenesis evolution and contrasting modes of karyotype evolution via chromosome fusion or intercentromeric recombination.</title>
        <authorList>
            <person name="Coelho M.A."/>
            <person name="David-Palma M."/>
            <person name="Shea T."/>
            <person name="Bowers K."/>
            <person name="McGinley-Smith S."/>
            <person name="Mohammad A.W."/>
            <person name="Gnirke A."/>
            <person name="Yurkov A.M."/>
            <person name="Nowrousian M."/>
            <person name="Sun S."/>
            <person name="Cuomo C.A."/>
            <person name="Heitman J."/>
        </authorList>
    </citation>
    <scope>NUCLEOTIDE SEQUENCE</scope>
    <source>
        <strain evidence="2">CBS 12478</strain>
    </source>
</reference>
<dbReference type="Pfam" id="PF11735">
    <property type="entry name" value="CAP59_mtransfer"/>
    <property type="match status" value="1"/>
</dbReference>
<evidence type="ECO:0008006" key="4">
    <source>
        <dbReference type="Google" id="ProtNLM"/>
    </source>
</evidence>
<dbReference type="RefSeq" id="XP_031858426.2">
    <property type="nucleotide sequence ID" value="XM_032007312.2"/>
</dbReference>
<evidence type="ECO:0000313" key="3">
    <source>
        <dbReference type="Proteomes" id="UP000322225"/>
    </source>
</evidence>
<evidence type="ECO:0000313" key="2">
    <source>
        <dbReference type="EMBL" id="WWD20352.1"/>
    </source>
</evidence>
<sequence length="514" mass="58495">MRCSIPIAVRLRTRPDILPTAWLSAYFLGELRSDDPSAMSNFLPSSSASPSSHRYFRPRPISPILPGSSNRSSLRRQILTTRFRIPVIVSTVVGLLFLISIFSHPDPTRRSFQFPSLLPSAPTRPHITSDSHLSSIINSTYTSLSSVCPHHEPVHLDPSLTISQKARYATLRAKTRGRYLLVTNTRQIADSLPDLINTFIVLTTYLSPSKVYISILEGPSSDCTSSALKSVLLPALHSLGIPSSHIRIVTDEPKIDWDKHNRIEKIAELRNRALSPLWEERWGEQTEAIVFFNDVYIHAVDVLELLFQHLRNGAGITTGMDWWKKRPEYYYDIWVGRTIDSGDLFYPIEWTWWSPSADLFPTSPTSKERYTSLRPFQVYSSWNAMAILSPEPFLPPHNIRFRRGDLAKGECAAAECLLVAADFWKVGKGRVQVVPSVQFAYDRDVALDVIEDLSAQKQSLGWNDGVPPQEEEEDFFMEWTTRPPSKVRCHPWPEVNGLAANVWEETRWVEPWLD</sequence>
<dbReference type="InterPro" id="IPR021047">
    <property type="entry name" value="Mannosyltransferase_CMT1"/>
</dbReference>
<dbReference type="PANTHER" id="PTHR34144:SF5">
    <property type="entry name" value="ALPHA-1,3-MANNOSYLTRANSFERASE CMT1"/>
    <property type="match status" value="1"/>
</dbReference>
<dbReference type="EMBL" id="CP144058">
    <property type="protein sequence ID" value="WWD20352.1"/>
    <property type="molecule type" value="Genomic_DNA"/>
</dbReference>
<name>A0AAJ8MYT1_9TREE</name>
<proteinExistence type="predicted"/>
<dbReference type="Proteomes" id="UP000322225">
    <property type="component" value="Chromosome 8"/>
</dbReference>
<evidence type="ECO:0000256" key="1">
    <source>
        <dbReference type="SAM" id="Phobius"/>
    </source>
</evidence>
<keyword evidence="3" id="KW-1185">Reference proteome</keyword>
<dbReference type="PANTHER" id="PTHR34144">
    <property type="entry name" value="CHROMOSOME 8, WHOLE GENOME SHOTGUN SEQUENCE"/>
    <property type="match status" value="1"/>
</dbReference>
<keyword evidence="1" id="KW-0812">Transmembrane</keyword>